<evidence type="ECO:0000256" key="1">
    <source>
        <dbReference type="ARBA" id="ARBA00022801"/>
    </source>
</evidence>
<organism evidence="3 4">
    <name type="scientific">Paenibacillus darwinianus</name>
    <dbReference type="NCBI Taxonomy" id="1380763"/>
    <lineage>
        <taxon>Bacteria</taxon>
        <taxon>Bacillati</taxon>
        <taxon>Bacillota</taxon>
        <taxon>Bacilli</taxon>
        <taxon>Bacillales</taxon>
        <taxon>Paenibacillaceae</taxon>
        <taxon>Paenibacillus</taxon>
    </lineage>
</organism>
<dbReference type="SUPFAM" id="SSF53474">
    <property type="entry name" value="alpha/beta-Hydrolases"/>
    <property type="match status" value="1"/>
</dbReference>
<dbReference type="GO" id="GO:0016020">
    <property type="term" value="C:membrane"/>
    <property type="evidence" value="ECO:0007669"/>
    <property type="project" value="TreeGrafter"/>
</dbReference>
<evidence type="ECO:0000259" key="2">
    <source>
        <dbReference type="Pfam" id="PF12697"/>
    </source>
</evidence>
<evidence type="ECO:0000313" key="3">
    <source>
        <dbReference type="EMBL" id="EXX90717.1"/>
    </source>
</evidence>
<dbReference type="PANTHER" id="PTHR43798">
    <property type="entry name" value="MONOACYLGLYCEROL LIPASE"/>
    <property type="match status" value="1"/>
</dbReference>
<protein>
    <submittedName>
        <fullName evidence="3">Alpha/beta hydrolase</fullName>
    </submittedName>
</protein>
<reference evidence="3 4" key="1">
    <citation type="submission" date="2014-02" db="EMBL/GenBank/DDBJ databases">
        <title>Genome sequence of Paenibacillus darwinianus reveals adaptive mechanisms for survival in Antarctic soils.</title>
        <authorList>
            <person name="Dsouza M."/>
            <person name="Taylor M.W."/>
            <person name="Turner S.J."/>
            <person name="Aislabie J."/>
        </authorList>
    </citation>
    <scope>NUCLEOTIDE SEQUENCE [LARGE SCALE GENOMIC DNA]</scope>
    <source>
        <strain evidence="3 4">CE1</strain>
    </source>
</reference>
<dbReference type="InterPro" id="IPR000073">
    <property type="entry name" value="AB_hydrolase_1"/>
</dbReference>
<dbReference type="Proteomes" id="UP000053750">
    <property type="component" value="Unassembled WGS sequence"/>
</dbReference>
<accession>A0A9W5S367</accession>
<dbReference type="InterPro" id="IPR029058">
    <property type="entry name" value="AB_hydrolase_fold"/>
</dbReference>
<dbReference type="InterPro" id="IPR050266">
    <property type="entry name" value="AB_hydrolase_sf"/>
</dbReference>
<dbReference type="EMBL" id="JFHU01000054">
    <property type="protein sequence ID" value="EXX90717.1"/>
    <property type="molecule type" value="Genomic_DNA"/>
</dbReference>
<dbReference type="Gene3D" id="3.40.50.1820">
    <property type="entry name" value="alpha/beta hydrolase"/>
    <property type="match status" value="1"/>
</dbReference>
<dbReference type="PANTHER" id="PTHR43798:SF31">
    <property type="entry name" value="AB HYDROLASE SUPERFAMILY PROTEIN YCLE"/>
    <property type="match status" value="1"/>
</dbReference>
<keyword evidence="1 3" id="KW-0378">Hydrolase</keyword>
<feature type="domain" description="AB hydrolase-1" evidence="2">
    <location>
        <begin position="21"/>
        <end position="241"/>
    </location>
</feature>
<sequence length="260" mass="28819">MKVSPEITPNAPNRPSGTILWLAGWSMPPSIFDRFHDLLPDFHHGSIDYSAVETPDELFAMIDNAFLKEDLHPPLLIAGWSLGSLLALHLAESRLADGLVLLSGTACFVRPQEARDRGWPEAYVRQMIAAIRKDRSAVEAKFRTTLLTDTEWTTGLGEMLPQAGYWTTSALITGLHILRTEECLSRLNRITCPVFLIHGSEDTVCPHSAAEELLAQLPHAELLTVEGSGHVPFLGREAILADAIRRWWHGVQVRSDSTSI</sequence>
<keyword evidence="4" id="KW-1185">Reference proteome</keyword>
<dbReference type="Pfam" id="PF12697">
    <property type="entry name" value="Abhydrolase_6"/>
    <property type="match status" value="1"/>
</dbReference>
<dbReference type="AlphaFoldDB" id="A0A9W5S367"/>
<comment type="caution">
    <text evidence="3">The sequence shown here is derived from an EMBL/GenBank/DDBJ whole genome shotgun (WGS) entry which is preliminary data.</text>
</comment>
<name>A0A9W5S367_9BACL</name>
<evidence type="ECO:0000313" key="4">
    <source>
        <dbReference type="Proteomes" id="UP000053750"/>
    </source>
</evidence>
<proteinExistence type="predicted"/>
<gene>
    <name evidence="3" type="ORF">BG53_13075</name>
</gene>
<dbReference type="GO" id="GO:0016787">
    <property type="term" value="F:hydrolase activity"/>
    <property type="evidence" value="ECO:0007669"/>
    <property type="project" value="UniProtKB-KW"/>
</dbReference>